<proteinExistence type="predicted"/>
<sequence length="110" mass="12038">MSKTYSMKNENYNEKSTYKKMRRRNQKGSVILLVNSGRALMGSEANGKRELSLPALLAFEGGTATRAEAADGVRFGGTYNGHHTLRQRPVYVAACYFPLPAGREPAVAPS</sequence>
<evidence type="ECO:0000313" key="3">
    <source>
        <dbReference type="Proteomes" id="UP000823775"/>
    </source>
</evidence>
<accession>A0ABS8WW62</accession>
<dbReference type="EMBL" id="JACEIK010011747">
    <property type="protein sequence ID" value="MCE3215859.1"/>
    <property type="molecule type" value="Genomic_DNA"/>
</dbReference>
<comment type="caution">
    <text evidence="2">The sequence shown here is derived from an EMBL/GenBank/DDBJ whole genome shotgun (WGS) entry which is preliminary data.</text>
</comment>
<protein>
    <submittedName>
        <fullName evidence="2">Uncharacterized protein</fullName>
    </submittedName>
</protein>
<keyword evidence="3" id="KW-1185">Reference proteome</keyword>
<name>A0ABS8WW62_DATST</name>
<reference evidence="2 3" key="1">
    <citation type="journal article" date="2021" name="BMC Genomics">
        <title>Datura genome reveals duplications of psychoactive alkaloid biosynthetic genes and high mutation rate following tissue culture.</title>
        <authorList>
            <person name="Rajewski A."/>
            <person name="Carter-House D."/>
            <person name="Stajich J."/>
            <person name="Litt A."/>
        </authorList>
    </citation>
    <scope>NUCLEOTIDE SEQUENCE [LARGE SCALE GENOMIC DNA]</scope>
    <source>
        <strain evidence="2">AR-01</strain>
    </source>
</reference>
<feature type="compositionally biased region" description="Polar residues" evidence="1">
    <location>
        <begin position="1"/>
        <end position="10"/>
    </location>
</feature>
<evidence type="ECO:0000256" key="1">
    <source>
        <dbReference type="SAM" id="MobiDB-lite"/>
    </source>
</evidence>
<organism evidence="2 3">
    <name type="scientific">Datura stramonium</name>
    <name type="common">Jimsonweed</name>
    <name type="synonym">Common thornapple</name>
    <dbReference type="NCBI Taxonomy" id="4076"/>
    <lineage>
        <taxon>Eukaryota</taxon>
        <taxon>Viridiplantae</taxon>
        <taxon>Streptophyta</taxon>
        <taxon>Embryophyta</taxon>
        <taxon>Tracheophyta</taxon>
        <taxon>Spermatophyta</taxon>
        <taxon>Magnoliopsida</taxon>
        <taxon>eudicotyledons</taxon>
        <taxon>Gunneridae</taxon>
        <taxon>Pentapetalae</taxon>
        <taxon>asterids</taxon>
        <taxon>lamiids</taxon>
        <taxon>Solanales</taxon>
        <taxon>Solanaceae</taxon>
        <taxon>Solanoideae</taxon>
        <taxon>Datureae</taxon>
        <taxon>Datura</taxon>
    </lineage>
</organism>
<evidence type="ECO:0000313" key="2">
    <source>
        <dbReference type="EMBL" id="MCE3215859.1"/>
    </source>
</evidence>
<dbReference type="Proteomes" id="UP000823775">
    <property type="component" value="Unassembled WGS sequence"/>
</dbReference>
<feature type="region of interest" description="Disordered" evidence="1">
    <location>
        <begin position="1"/>
        <end position="21"/>
    </location>
</feature>
<gene>
    <name evidence="2" type="ORF">HAX54_003808</name>
</gene>